<evidence type="ECO:0000256" key="1">
    <source>
        <dbReference type="ARBA" id="ARBA00037999"/>
    </source>
</evidence>
<protein>
    <submittedName>
        <fullName evidence="5">dTDP-4-amino-4,6-dideoxygalactose transaminase</fullName>
        <ecNumber evidence="5">2.6.1.59</ecNumber>
    </submittedName>
</protein>
<accession>A0A515EP48</accession>
<dbReference type="InterPro" id="IPR015424">
    <property type="entry name" value="PyrdxlP-dep_Trfase"/>
</dbReference>
<dbReference type="Gene3D" id="3.40.640.10">
    <property type="entry name" value="Type I PLP-dependent aspartate aminotransferase-like (Major domain)"/>
    <property type="match status" value="1"/>
</dbReference>
<keyword evidence="6" id="KW-1185">Reference proteome</keyword>
<sequence>MKKDNSRIPFNVPHMTGKELNYIAQAHFNGMLAGDGPFTKSCHDWLQMRTNAKKALLTNSCTAALEMAALLLDIAPGDEVIMPSFTFVSTANAFVLRGAVPVFVDIRLDTLNIDERLIEDAITSRTKAIAVVHYAGVSCEMDIIMDIAARRGLFVVEDAAQGVMSSYKGRPLGSIGDLGAYSFHETKNVISGEGGALIVNREDFAVQSEIIREKGTDRTRFFRGEVDKYTWQSIGSSFLPGELIAAFLWAQLEEAEAITNKRLVSWQVYDKLIEPLEVAGAIRRPIVPAECTHNAHMYYVLVSPDTDRQAVLNEFRRQSIATVFHYIPLHSSPAGIRYGRVHGSMEVTTTQSERLIRLPLWFGITSEQQREIVGILSKTLGMQP</sequence>
<evidence type="ECO:0000313" key="6">
    <source>
        <dbReference type="Proteomes" id="UP000317365"/>
    </source>
</evidence>
<reference evidence="6" key="1">
    <citation type="submission" date="2019-02" db="EMBL/GenBank/DDBJ databases">
        <title>Complete genome sequence of Rhodoferax sp. Gr-4.</title>
        <authorList>
            <person name="Jin L."/>
        </authorList>
    </citation>
    <scope>NUCLEOTIDE SEQUENCE [LARGE SCALE GENOMIC DNA]</scope>
    <source>
        <strain evidence="6">Gr-4</strain>
    </source>
</reference>
<evidence type="ECO:0000256" key="3">
    <source>
        <dbReference type="PIRSR" id="PIRSR000390-2"/>
    </source>
</evidence>
<keyword evidence="3 4" id="KW-0663">Pyridoxal phosphate</keyword>
<dbReference type="GO" id="GO:0030170">
    <property type="term" value="F:pyridoxal phosphate binding"/>
    <property type="evidence" value="ECO:0007669"/>
    <property type="project" value="TreeGrafter"/>
</dbReference>
<name>A0A515EP48_9BURK</name>
<keyword evidence="5" id="KW-0808">Transferase</keyword>
<dbReference type="Pfam" id="PF01041">
    <property type="entry name" value="DegT_DnrJ_EryC1"/>
    <property type="match status" value="1"/>
</dbReference>
<feature type="active site" description="Proton acceptor" evidence="2">
    <location>
        <position position="187"/>
    </location>
</feature>
<dbReference type="Proteomes" id="UP000317365">
    <property type="component" value="Chromosome"/>
</dbReference>
<dbReference type="AlphaFoldDB" id="A0A515EP48"/>
<dbReference type="InterPro" id="IPR000653">
    <property type="entry name" value="DegT/StrS_aminotransferase"/>
</dbReference>
<gene>
    <name evidence="5" type="primary">rffA</name>
    <name evidence="5" type="ORF">EXZ61_09860</name>
</gene>
<keyword evidence="5" id="KW-0032">Aminotransferase</keyword>
<dbReference type="RefSeq" id="WP_142811370.1">
    <property type="nucleotide sequence ID" value="NZ_CP036282.1"/>
</dbReference>
<evidence type="ECO:0000256" key="2">
    <source>
        <dbReference type="PIRSR" id="PIRSR000390-1"/>
    </source>
</evidence>
<dbReference type="NCBIfam" id="NF008687">
    <property type="entry name" value="PRK11706.1"/>
    <property type="match status" value="1"/>
</dbReference>
<dbReference type="GO" id="GO:0000271">
    <property type="term" value="P:polysaccharide biosynthetic process"/>
    <property type="evidence" value="ECO:0007669"/>
    <property type="project" value="TreeGrafter"/>
</dbReference>
<comment type="similarity">
    <text evidence="1 4">Belongs to the DegT/DnrJ/EryC1 family.</text>
</comment>
<dbReference type="InterPro" id="IPR015421">
    <property type="entry name" value="PyrdxlP-dep_Trfase_major"/>
</dbReference>
<evidence type="ECO:0000313" key="5">
    <source>
        <dbReference type="EMBL" id="QDL54442.1"/>
    </source>
</evidence>
<dbReference type="GO" id="GO:0019180">
    <property type="term" value="F:dTDP-4-amino-4,6-dideoxygalactose transaminase activity"/>
    <property type="evidence" value="ECO:0007669"/>
    <property type="project" value="UniProtKB-EC"/>
</dbReference>
<feature type="modified residue" description="N6-(pyridoxal phosphate)lysine" evidence="3">
    <location>
        <position position="187"/>
    </location>
</feature>
<dbReference type="InterPro" id="IPR012749">
    <property type="entry name" value="WecE-like"/>
</dbReference>
<dbReference type="NCBIfam" id="TIGR02379">
    <property type="entry name" value="ECA_wecE"/>
    <property type="match status" value="1"/>
</dbReference>
<proteinExistence type="inferred from homology"/>
<dbReference type="PIRSF" id="PIRSF000390">
    <property type="entry name" value="PLP_StrS"/>
    <property type="match status" value="1"/>
</dbReference>
<evidence type="ECO:0000256" key="4">
    <source>
        <dbReference type="RuleBase" id="RU004508"/>
    </source>
</evidence>
<organism evidence="5 6">
    <name type="scientific">Rhodoferax aquaticus</name>
    <dbReference type="NCBI Taxonomy" id="2527691"/>
    <lineage>
        <taxon>Bacteria</taxon>
        <taxon>Pseudomonadati</taxon>
        <taxon>Pseudomonadota</taxon>
        <taxon>Betaproteobacteria</taxon>
        <taxon>Burkholderiales</taxon>
        <taxon>Comamonadaceae</taxon>
        <taxon>Rhodoferax</taxon>
    </lineage>
</organism>
<dbReference type="FunFam" id="3.40.640.10:FF:000037">
    <property type="entry name" value="dTDP-4-amino-4,6-dideoxygalactose transaminase"/>
    <property type="match status" value="1"/>
</dbReference>
<dbReference type="EMBL" id="CP036282">
    <property type="protein sequence ID" value="QDL54442.1"/>
    <property type="molecule type" value="Genomic_DNA"/>
</dbReference>
<dbReference type="PANTHER" id="PTHR30244">
    <property type="entry name" value="TRANSAMINASE"/>
    <property type="match status" value="1"/>
</dbReference>
<dbReference type="SUPFAM" id="SSF53383">
    <property type="entry name" value="PLP-dependent transferases"/>
    <property type="match status" value="1"/>
</dbReference>
<dbReference type="CDD" id="cd00616">
    <property type="entry name" value="AHBA_syn"/>
    <property type="match status" value="1"/>
</dbReference>
<dbReference type="KEGG" id="rhg:EXZ61_09860"/>
<reference evidence="6" key="2">
    <citation type="journal article" date="2020" name="Int. J. Syst. Evol. Microbiol.">
        <title>Genomic insights into a novel species Rhodoferax aquaticus sp. nov., isolated from freshwater.</title>
        <authorList>
            <person name="Li T."/>
            <person name="Zhuo Y."/>
            <person name="Jin C.Z."/>
            <person name="Wu X."/>
            <person name="Ko S.R."/>
            <person name="Jin F.J."/>
            <person name="Ahn C.Y."/>
            <person name="Oh H.M."/>
            <person name="Lee H.G."/>
            <person name="Jin L."/>
        </authorList>
    </citation>
    <scope>NUCLEOTIDE SEQUENCE [LARGE SCALE GENOMIC DNA]</scope>
    <source>
        <strain evidence="6">Gr-4</strain>
    </source>
</reference>
<dbReference type="EC" id="2.6.1.59" evidence="5"/>
<dbReference type="PANTHER" id="PTHR30244:SF34">
    <property type="entry name" value="DTDP-4-AMINO-4,6-DIDEOXYGALACTOSE TRANSAMINASE"/>
    <property type="match status" value="1"/>
</dbReference>